<dbReference type="GO" id="GO:0016887">
    <property type="term" value="F:ATP hydrolysis activity"/>
    <property type="evidence" value="ECO:0007669"/>
    <property type="project" value="InterPro"/>
</dbReference>
<dbReference type="AlphaFoldDB" id="A0A110A7C9"/>
<name>A0A110A7C9_ANAPI</name>
<accession>A0A110A7C9</accession>
<dbReference type="PROSITE" id="PS00662">
    <property type="entry name" value="T2SP_E"/>
    <property type="match status" value="1"/>
</dbReference>
<reference evidence="4" key="4">
    <citation type="submission" date="2016-11" db="EMBL/GenBank/DDBJ databases">
        <authorList>
            <person name="Varghese N."/>
            <person name="Submissions S."/>
        </authorList>
    </citation>
    <scope>NUCLEOTIDE SEQUENCE</scope>
    <source>
        <strain evidence="4">DSM 1682</strain>
    </source>
</reference>
<protein>
    <submittedName>
        <fullName evidence="3">Twitching mobility protein</fullName>
    </submittedName>
    <submittedName>
        <fullName evidence="4">Twitching motility protein PilT</fullName>
    </submittedName>
</protein>
<dbReference type="SMART" id="SM00382">
    <property type="entry name" value="AAA"/>
    <property type="match status" value="1"/>
</dbReference>
<dbReference type="SUPFAM" id="SSF52540">
    <property type="entry name" value="P-loop containing nucleoside triphosphate hydrolases"/>
    <property type="match status" value="1"/>
</dbReference>
<dbReference type="PANTHER" id="PTHR30486:SF16">
    <property type="entry name" value="TWITCHING MOTILITY PROTEIN PILT"/>
    <property type="match status" value="1"/>
</dbReference>
<comment type="similarity">
    <text evidence="1">Belongs to the GSP E family.</text>
</comment>
<dbReference type="RefSeq" id="WP_066051488.1">
    <property type="nucleotide sequence ID" value="NZ_CP014223.1"/>
</dbReference>
<dbReference type="GO" id="GO:0005524">
    <property type="term" value="F:ATP binding"/>
    <property type="evidence" value="ECO:0007669"/>
    <property type="project" value="InterPro"/>
</dbReference>
<dbReference type="InterPro" id="IPR006321">
    <property type="entry name" value="PilT/PilU"/>
</dbReference>
<gene>
    <name evidence="3" type="primary">pilT_2</name>
    <name evidence="3" type="ORF">CPRO_21700</name>
    <name evidence="4" type="ORF">SAMN02745151_01946</name>
</gene>
<evidence type="ECO:0000313" key="3">
    <source>
        <dbReference type="EMBL" id="AMJ41750.1"/>
    </source>
</evidence>
<dbReference type="CDD" id="cd01131">
    <property type="entry name" value="PilT"/>
    <property type="match status" value="1"/>
</dbReference>
<dbReference type="InterPro" id="IPR001482">
    <property type="entry name" value="T2SS/T4SS_dom"/>
</dbReference>
<dbReference type="KEGG" id="cpro:CPRO_21700"/>
<dbReference type="PANTHER" id="PTHR30486">
    <property type="entry name" value="TWITCHING MOTILITY PROTEIN PILT"/>
    <property type="match status" value="1"/>
</dbReference>
<dbReference type="InterPro" id="IPR050921">
    <property type="entry name" value="T4SS_GSP_E_ATPase"/>
</dbReference>
<evidence type="ECO:0000313" key="6">
    <source>
        <dbReference type="Proteomes" id="UP000184204"/>
    </source>
</evidence>
<dbReference type="OrthoDB" id="9808272at2"/>
<evidence type="ECO:0000313" key="4">
    <source>
        <dbReference type="EMBL" id="SHE83789.1"/>
    </source>
</evidence>
<dbReference type="Proteomes" id="UP000068026">
    <property type="component" value="Chromosome"/>
</dbReference>
<dbReference type="Gene3D" id="3.30.450.90">
    <property type="match status" value="1"/>
</dbReference>
<reference evidence="3 5" key="1">
    <citation type="journal article" date="2016" name="Genome Announc.">
        <title>Complete Genome Sequence of the Amino Acid-Fermenting Clostridium propionicum X2 (DSM 1682).</title>
        <authorList>
            <person name="Poehlein A."/>
            <person name="Schlien K."/>
            <person name="Chowdhury N.P."/>
            <person name="Gottschalk G."/>
            <person name="Buckel W."/>
            <person name="Daniel R."/>
        </authorList>
    </citation>
    <scope>NUCLEOTIDE SEQUENCE [LARGE SCALE GENOMIC DNA]</scope>
    <source>
        <strain evidence="3 5">X2</strain>
    </source>
</reference>
<dbReference type="Proteomes" id="UP000184204">
    <property type="component" value="Unassembled WGS sequence"/>
</dbReference>
<keyword evidence="5" id="KW-1185">Reference proteome</keyword>
<proteinExistence type="inferred from homology"/>
<organism evidence="4 6">
    <name type="scientific">Anaerotignum propionicum DSM 1682</name>
    <dbReference type="NCBI Taxonomy" id="991789"/>
    <lineage>
        <taxon>Bacteria</taxon>
        <taxon>Bacillati</taxon>
        <taxon>Bacillota</taxon>
        <taxon>Clostridia</taxon>
        <taxon>Lachnospirales</taxon>
        <taxon>Anaerotignaceae</taxon>
        <taxon>Anaerotignum</taxon>
    </lineage>
</organism>
<evidence type="ECO:0000313" key="5">
    <source>
        <dbReference type="Proteomes" id="UP000068026"/>
    </source>
</evidence>
<dbReference type="EMBL" id="FQUA01000008">
    <property type="protein sequence ID" value="SHE83789.1"/>
    <property type="molecule type" value="Genomic_DNA"/>
</dbReference>
<dbReference type="InterPro" id="IPR027417">
    <property type="entry name" value="P-loop_NTPase"/>
</dbReference>
<dbReference type="Gene3D" id="3.40.50.300">
    <property type="entry name" value="P-loop containing nucleotide triphosphate hydrolases"/>
    <property type="match status" value="1"/>
</dbReference>
<reference evidence="5" key="2">
    <citation type="submission" date="2016-01" db="EMBL/GenBank/DDBJ databases">
        <authorList>
            <person name="Poehlein A."/>
            <person name="Schlien K."/>
            <person name="Gottschalk G."/>
            <person name="Buckel W."/>
            <person name="Daniel R."/>
        </authorList>
    </citation>
    <scope>NUCLEOTIDE SEQUENCE [LARGE SCALE GENOMIC DNA]</scope>
    <source>
        <strain evidence="5">X2</strain>
    </source>
</reference>
<evidence type="ECO:0000256" key="1">
    <source>
        <dbReference type="ARBA" id="ARBA00006611"/>
    </source>
</evidence>
<reference evidence="6" key="3">
    <citation type="submission" date="2016-11" db="EMBL/GenBank/DDBJ databases">
        <authorList>
            <person name="Jaros S."/>
            <person name="Januszkiewicz K."/>
            <person name="Wedrychowicz H."/>
        </authorList>
    </citation>
    <scope>NUCLEOTIDE SEQUENCE [LARGE SCALE GENOMIC DNA]</scope>
    <source>
        <strain evidence="6">DSM 1682</strain>
    </source>
</reference>
<dbReference type="EMBL" id="CP014223">
    <property type="protein sequence ID" value="AMJ41750.1"/>
    <property type="molecule type" value="Genomic_DNA"/>
</dbReference>
<feature type="domain" description="Bacterial type II secretion system protein E" evidence="2">
    <location>
        <begin position="191"/>
        <end position="205"/>
    </location>
</feature>
<evidence type="ECO:0000259" key="2">
    <source>
        <dbReference type="PROSITE" id="PS00662"/>
    </source>
</evidence>
<sequence>MRVDDLIVYANDKKASDIHLIFGLPPKCRVNGRLESMADFILNDEDCDNYAMELARYRYEDFLEVGEMDLARTIEGIRVRINLFRQQDHTSVVIRLLNDKIPVLESLGLPEGVESLTELKRGIVIVTGQTGSGKSTTLASLIDRINHTRDCHVITLEDPIEYIYEPDLSIFNQREIGRDTKSYESGLRSVLREDPDVILIGEMRDTTTMETALKAAETGHLVLTTLHTGSAAEVVDRIVDSFPEARQQQIRLQLSLTLMAVLAQQLLPKKDGSGRIPACEFMLVNPAIRNLIREGKSPQIDNVISTTADKGSVTMDNAIIKLYRDKKISSRTALFAAKNLEFVKRNIT</sequence>
<dbReference type="NCBIfam" id="TIGR01420">
    <property type="entry name" value="pilT_fam"/>
    <property type="match status" value="1"/>
</dbReference>
<dbReference type="Pfam" id="PF00437">
    <property type="entry name" value="T2SSE"/>
    <property type="match status" value="1"/>
</dbReference>
<dbReference type="InterPro" id="IPR003593">
    <property type="entry name" value="AAA+_ATPase"/>
</dbReference>